<reference evidence="1" key="1">
    <citation type="submission" date="2024-10" db="EMBL/GenBank/DDBJ databases">
        <title>Newly identified hadal zoon P2-like virus reveal genomic diversity and biogeographic distributions.</title>
        <authorList>
            <person name="Liu Y."/>
        </authorList>
    </citation>
    <scope>NUCLEOTIDE SEQUENCE</scope>
</reference>
<protein>
    <submittedName>
        <fullName evidence="1">Uncharacterized protein</fullName>
    </submittedName>
</protein>
<dbReference type="EMBL" id="PQ368759">
    <property type="protein sequence ID" value="XHV15915.1"/>
    <property type="molecule type" value="Genomic_DNA"/>
</dbReference>
<accession>A0AB74UR42</accession>
<sequence length="182" mass="21534">MCADLTQKLSQNSPCIWSIAQSFINKTIDKDFKTFFFHIMERRFELRLFVFGPITFHNLYFDHVANGICMKPHINSIENSRKATIFFKKIQPLGSNSIEYMSFSILNRIVKICSSKNQNPMFFKIYALFINLIFRDFKFVSKLTLIHLAWVRVCNIVQKLTLKRPVKPHIFLHFLKLTIANY</sequence>
<organism evidence="1">
    <name type="scientific">Halomonas phage vB_HboP_4908</name>
    <dbReference type="NCBI Taxonomy" id="3350578"/>
    <lineage>
        <taxon>Viruses</taxon>
    </lineage>
</organism>
<name>A0AB74UR42_9VIRU</name>
<evidence type="ECO:0000313" key="1">
    <source>
        <dbReference type="EMBL" id="XHV15915.1"/>
    </source>
</evidence>
<proteinExistence type="predicted"/>